<dbReference type="Gene3D" id="1.10.443.10">
    <property type="entry name" value="Intergrase catalytic core"/>
    <property type="match status" value="1"/>
</dbReference>
<dbReference type="CDD" id="cd01189">
    <property type="entry name" value="INT_ICEBs1_C_like"/>
    <property type="match status" value="1"/>
</dbReference>
<name>A0ABW1KJB3_9ACTN</name>
<dbReference type="PANTHER" id="PTHR30629">
    <property type="entry name" value="PROPHAGE INTEGRASE"/>
    <property type="match status" value="1"/>
</dbReference>
<dbReference type="InterPro" id="IPR004107">
    <property type="entry name" value="Integrase_SAM-like_N"/>
</dbReference>
<evidence type="ECO:0000313" key="8">
    <source>
        <dbReference type="EMBL" id="MFC6021881.1"/>
    </source>
</evidence>
<dbReference type="InterPro" id="IPR044068">
    <property type="entry name" value="CB"/>
</dbReference>
<dbReference type="RefSeq" id="WP_377430663.1">
    <property type="nucleotide sequence ID" value="NZ_JBHSPR010000053.1"/>
</dbReference>
<evidence type="ECO:0000313" key="9">
    <source>
        <dbReference type="Proteomes" id="UP001596203"/>
    </source>
</evidence>
<dbReference type="PROSITE" id="PS51900">
    <property type="entry name" value="CB"/>
    <property type="match status" value="1"/>
</dbReference>
<evidence type="ECO:0000259" key="6">
    <source>
        <dbReference type="PROSITE" id="PS51898"/>
    </source>
</evidence>
<dbReference type="Proteomes" id="UP001596203">
    <property type="component" value="Unassembled WGS sequence"/>
</dbReference>
<evidence type="ECO:0000256" key="3">
    <source>
        <dbReference type="ARBA" id="ARBA00023125"/>
    </source>
</evidence>
<evidence type="ECO:0000259" key="7">
    <source>
        <dbReference type="PROSITE" id="PS51900"/>
    </source>
</evidence>
<reference evidence="9" key="1">
    <citation type="journal article" date="2019" name="Int. J. Syst. Evol. Microbiol.">
        <title>The Global Catalogue of Microorganisms (GCM) 10K type strain sequencing project: providing services to taxonomists for standard genome sequencing and annotation.</title>
        <authorList>
            <consortium name="The Broad Institute Genomics Platform"/>
            <consortium name="The Broad Institute Genome Sequencing Center for Infectious Disease"/>
            <person name="Wu L."/>
            <person name="Ma J."/>
        </authorList>
    </citation>
    <scope>NUCLEOTIDE SEQUENCE [LARGE SCALE GENOMIC DNA]</scope>
    <source>
        <strain evidence="9">ZS-35-S2</strain>
    </source>
</reference>
<dbReference type="EMBL" id="JBHSPR010000053">
    <property type="protein sequence ID" value="MFC6021881.1"/>
    <property type="molecule type" value="Genomic_DNA"/>
</dbReference>
<dbReference type="Pfam" id="PF00589">
    <property type="entry name" value="Phage_integrase"/>
    <property type="match status" value="1"/>
</dbReference>
<keyword evidence="2" id="KW-0229">DNA integration</keyword>
<dbReference type="PROSITE" id="PS51898">
    <property type="entry name" value="TYR_RECOMBINASE"/>
    <property type="match status" value="1"/>
</dbReference>
<comment type="similarity">
    <text evidence="1">Belongs to the 'phage' integrase family.</text>
</comment>
<dbReference type="InterPro" id="IPR050808">
    <property type="entry name" value="Phage_Integrase"/>
</dbReference>
<evidence type="ECO:0000256" key="1">
    <source>
        <dbReference type="ARBA" id="ARBA00008857"/>
    </source>
</evidence>
<dbReference type="SUPFAM" id="SSF56349">
    <property type="entry name" value="DNA breaking-rejoining enzymes"/>
    <property type="match status" value="1"/>
</dbReference>
<gene>
    <name evidence="8" type="ORF">ACFP2T_37680</name>
</gene>
<dbReference type="Gene3D" id="1.10.150.130">
    <property type="match status" value="1"/>
</dbReference>
<dbReference type="InterPro" id="IPR011010">
    <property type="entry name" value="DNA_brk_join_enz"/>
</dbReference>
<evidence type="ECO:0000256" key="4">
    <source>
        <dbReference type="ARBA" id="ARBA00023172"/>
    </source>
</evidence>
<dbReference type="InterPro" id="IPR002104">
    <property type="entry name" value="Integrase_catalytic"/>
</dbReference>
<keyword evidence="4" id="KW-0233">DNA recombination</keyword>
<accession>A0ABW1KJB3</accession>
<dbReference type="PANTHER" id="PTHR30629:SF2">
    <property type="entry name" value="PROPHAGE INTEGRASE INTS-RELATED"/>
    <property type="match status" value="1"/>
</dbReference>
<proteinExistence type="inferred from homology"/>
<keyword evidence="3 5" id="KW-0238">DNA-binding</keyword>
<feature type="domain" description="Core-binding (CB)" evidence="7">
    <location>
        <begin position="68"/>
        <end position="148"/>
    </location>
</feature>
<keyword evidence="9" id="KW-1185">Reference proteome</keyword>
<comment type="caution">
    <text evidence="8">The sequence shown here is derived from an EMBL/GenBank/DDBJ whole genome shotgun (WGS) entry which is preliminary data.</text>
</comment>
<evidence type="ECO:0000256" key="2">
    <source>
        <dbReference type="ARBA" id="ARBA00022908"/>
    </source>
</evidence>
<feature type="domain" description="Tyr recombinase" evidence="6">
    <location>
        <begin position="169"/>
        <end position="372"/>
    </location>
</feature>
<protein>
    <submittedName>
        <fullName evidence="8">Tyrosine-type recombinase/integrase</fullName>
    </submittedName>
</protein>
<evidence type="ECO:0000256" key="5">
    <source>
        <dbReference type="PROSITE-ProRule" id="PRU01248"/>
    </source>
</evidence>
<sequence length="472" mass="53268">MAGRNGGGEGSIYLRKDGRYEAALWVTTASGIRKRRRMYGKTRKEVHAKLIEAKAQAQRGVPAPERSWRLGDYLDHWLTRAKRRPLTYHRHESIVRLHLKPGLGHYRLDQLSVQSVQNFLDRLLADGKPPATIHQVRKVLSAALTYAMRQELLFRNVARLVELPRYRPKEARHWSFEETITFLDAAKGDPFYPAFVLLALYGLRKGEVAGIRWCDVDFTHNVLRIRQQVQCINRTLRQVELKTDSSEGDEPLLATARQVLLERREEQAAQVVACASSGKTWQGTGTDTELVFTTRNGRPVDPRNIERSFHRIRERVGLSRITPHGLRHSNATGMKNNGVHDRDIQAVLRQSTLQATGIYQHVDMSNKRKALESMEQGLFGSLVVAGSSVSRQNQPSGQENTPPAMPGWGVFFGGSSQTRTGDTRLFSTTDASLSDRIISINTAVRTRGRAWVFGCVAVKFSRQFEETSCSAR</sequence>
<organism evidence="8 9">
    <name type="scientific">Plantactinospora solaniradicis</name>
    <dbReference type="NCBI Taxonomy" id="1723736"/>
    <lineage>
        <taxon>Bacteria</taxon>
        <taxon>Bacillati</taxon>
        <taxon>Actinomycetota</taxon>
        <taxon>Actinomycetes</taxon>
        <taxon>Micromonosporales</taxon>
        <taxon>Micromonosporaceae</taxon>
        <taxon>Plantactinospora</taxon>
    </lineage>
</organism>
<dbReference type="InterPro" id="IPR010998">
    <property type="entry name" value="Integrase_recombinase_N"/>
</dbReference>
<dbReference type="InterPro" id="IPR013762">
    <property type="entry name" value="Integrase-like_cat_sf"/>
</dbReference>
<dbReference type="Pfam" id="PF14659">
    <property type="entry name" value="Phage_int_SAM_3"/>
    <property type="match status" value="1"/>
</dbReference>